<dbReference type="InterPro" id="IPR036425">
    <property type="entry name" value="MoaB/Mog-like_dom_sf"/>
</dbReference>
<dbReference type="InterPro" id="IPR001453">
    <property type="entry name" value="MoaB/Mog_dom"/>
</dbReference>
<dbReference type="NCBIfam" id="TIGR00177">
    <property type="entry name" value="molyb_syn"/>
    <property type="match status" value="1"/>
</dbReference>
<evidence type="ECO:0000259" key="2">
    <source>
        <dbReference type="SMART" id="SM00852"/>
    </source>
</evidence>
<reference evidence="4" key="1">
    <citation type="journal article" date="2019" name="Int. J. Syst. Evol. Microbiol.">
        <title>The Global Catalogue of Microorganisms (GCM) 10K type strain sequencing project: providing services to taxonomists for standard genome sequencing and annotation.</title>
        <authorList>
            <consortium name="The Broad Institute Genomics Platform"/>
            <consortium name="The Broad Institute Genome Sequencing Center for Infectious Disease"/>
            <person name="Wu L."/>
            <person name="Ma J."/>
        </authorList>
    </citation>
    <scope>NUCLEOTIDE SEQUENCE [LARGE SCALE GENOMIC DNA]</scope>
    <source>
        <strain evidence="4">JCM 17525</strain>
    </source>
</reference>
<evidence type="ECO:0000313" key="4">
    <source>
        <dbReference type="Proteomes" id="UP001501456"/>
    </source>
</evidence>
<evidence type="ECO:0000256" key="1">
    <source>
        <dbReference type="HAMAP-Rule" id="MF_00226"/>
    </source>
</evidence>
<dbReference type="NCBIfam" id="TIGR00199">
    <property type="entry name" value="PncC_domain"/>
    <property type="match status" value="1"/>
</dbReference>
<proteinExistence type="inferred from homology"/>
<dbReference type="HAMAP" id="MF_00226_B">
    <property type="entry name" value="CinA_B"/>
    <property type="match status" value="1"/>
</dbReference>
<dbReference type="Pfam" id="PF18146">
    <property type="entry name" value="CinA_KH"/>
    <property type="match status" value="1"/>
</dbReference>
<gene>
    <name evidence="3" type="ORF">GCM10022271_18390</name>
</gene>
<dbReference type="Gene3D" id="3.40.980.10">
    <property type="entry name" value="MoaB/Mog-like domain"/>
    <property type="match status" value="1"/>
</dbReference>
<feature type="domain" description="MoaB/Mog" evidence="2">
    <location>
        <begin position="4"/>
        <end position="173"/>
    </location>
</feature>
<dbReference type="InterPro" id="IPR050101">
    <property type="entry name" value="CinA"/>
</dbReference>
<dbReference type="Pfam" id="PF02464">
    <property type="entry name" value="CinA"/>
    <property type="match status" value="1"/>
</dbReference>
<accession>A0ABP7H816</accession>
<dbReference type="PANTHER" id="PTHR13939">
    <property type="entry name" value="NICOTINAMIDE-NUCLEOTIDE AMIDOHYDROLASE PNCC"/>
    <property type="match status" value="1"/>
</dbReference>
<organism evidence="3 4">
    <name type="scientific">Corallibacter vietnamensis</name>
    <dbReference type="NCBI Taxonomy" id="904130"/>
    <lineage>
        <taxon>Bacteria</taxon>
        <taxon>Pseudomonadati</taxon>
        <taxon>Bacteroidota</taxon>
        <taxon>Flavobacteriia</taxon>
        <taxon>Flavobacteriales</taxon>
        <taxon>Flavobacteriaceae</taxon>
        <taxon>Corallibacter</taxon>
    </lineage>
</organism>
<dbReference type="PANTHER" id="PTHR13939:SF0">
    <property type="entry name" value="NMN AMIDOHYDROLASE-LIKE PROTEIN YFAY"/>
    <property type="match status" value="1"/>
</dbReference>
<dbReference type="PIRSF" id="PIRSF006728">
    <property type="entry name" value="CinA"/>
    <property type="match status" value="1"/>
</dbReference>
<dbReference type="RefSeq" id="WP_344729716.1">
    <property type="nucleotide sequence ID" value="NZ_BAABBI010000002.1"/>
</dbReference>
<dbReference type="Proteomes" id="UP001501456">
    <property type="component" value="Unassembled WGS sequence"/>
</dbReference>
<sequence length="416" mass="45612">MQAEIITIGDEILIGQIVDTNATFISKTLNKLGVSVYQITSVQDDATHILKALTEAEENADIIIITGGLGPTKDDITKKTITNYFQDTLIRDDAVTDNIYRLWKGFKKDVLPSQVNLDQALVPSKATVLMNVNGSAPGMWLEKNNKVFVSLPGVPFEMKALMEDEVIPRLSDKFNFPYIYHTTVLTAGLGESDLAARIEKWEDALPDFIKLAYLPNLGRVRLRLSGKHADKNILESEIAYQIRLLTPQIQDIFVGFESEGTIESILGKQLVALEKTIATAESCTGGKIAEMFTSSAGASAYYKGSVVSYATQTKIDVLGVSETLISKHSVVSSQVAEAMAKNVLELFKTDYAIATTGNAGPEKGDSDAEVGTVYIALATKTHVYSEKFNFGNHRTKVINRASNKAFEMLQKEILKK</sequence>
<dbReference type="InterPro" id="IPR008135">
    <property type="entry name" value="Competence-induced_CinA"/>
</dbReference>
<dbReference type="InterPro" id="IPR036653">
    <property type="entry name" value="CinA-like_C"/>
</dbReference>
<comment type="caution">
    <text evidence="3">The sequence shown here is derived from an EMBL/GenBank/DDBJ whole genome shotgun (WGS) entry which is preliminary data.</text>
</comment>
<dbReference type="CDD" id="cd00885">
    <property type="entry name" value="cinA"/>
    <property type="match status" value="1"/>
</dbReference>
<comment type="similarity">
    <text evidence="1">Belongs to the CinA family.</text>
</comment>
<dbReference type="SMART" id="SM00852">
    <property type="entry name" value="MoCF_biosynth"/>
    <property type="match status" value="1"/>
</dbReference>
<dbReference type="SUPFAM" id="SSF142433">
    <property type="entry name" value="CinA-like"/>
    <property type="match status" value="1"/>
</dbReference>
<dbReference type="NCBIfam" id="TIGR00200">
    <property type="entry name" value="cinA_nterm"/>
    <property type="match status" value="1"/>
</dbReference>
<evidence type="ECO:0000313" key="3">
    <source>
        <dbReference type="EMBL" id="GAA3786091.1"/>
    </source>
</evidence>
<name>A0ABP7H816_9FLAO</name>
<dbReference type="Pfam" id="PF00994">
    <property type="entry name" value="MoCF_biosynth"/>
    <property type="match status" value="1"/>
</dbReference>
<dbReference type="InterPro" id="IPR008136">
    <property type="entry name" value="CinA_C"/>
</dbReference>
<dbReference type="EMBL" id="BAABBI010000002">
    <property type="protein sequence ID" value="GAA3786091.1"/>
    <property type="molecule type" value="Genomic_DNA"/>
</dbReference>
<dbReference type="Gene3D" id="3.90.950.20">
    <property type="entry name" value="CinA-like"/>
    <property type="match status" value="1"/>
</dbReference>
<protein>
    <recommendedName>
        <fullName evidence="1">CinA-like protein</fullName>
    </recommendedName>
</protein>
<dbReference type="SUPFAM" id="SSF53218">
    <property type="entry name" value="Molybdenum cofactor biosynthesis proteins"/>
    <property type="match status" value="1"/>
</dbReference>
<keyword evidence="4" id="KW-1185">Reference proteome</keyword>
<dbReference type="InterPro" id="IPR041424">
    <property type="entry name" value="CinA_KH"/>
</dbReference>